<dbReference type="Pfam" id="PF02365">
    <property type="entry name" value="NAM"/>
    <property type="match status" value="1"/>
</dbReference>
<evidence type="ECO:0000313" key="7">
    <source>
        <dbReference type="EMBL" id="KEH41673.1"/>
    </source>
</evidence>
<dbReference type="PROSITE" id="PS51005">
    <property type="entry name" value="NAC"/>
    <property type="match status" value="1"/>
</dbReference>
<feature type="domain" description="NAC" evidence="6">
    <location>
        <begin position="7"/>
        <end position="154"/>
    </location>
</feature>
<dbReference type="Gene3D" id="2.170.150.80">
    <property type="entry name" value="NAC domain"/>
    <property type="match status" value="1"/>
</dbReference>
<evidence type="ECO:0000256" key="1">
    <source>
        <dbReference type="ARBA" id="ARBA00023015"/>
    </source>
</evidence>
<reference evidence="9" key="3">
    <citation type="submission" date="2015-04" db="UniProtKB">
        <authorList>
            <consortium name="EnsemblPlants"/>
        </authorList>
    </citation>
    <scope>IDENTIFICATION</scope>
    <source>
        <strain evidence="9">cv. Jemalong A17</strain>
    </source>
</reference>
<organism evidence="7 10">
    <name type="scientific">Medicago truncatula</name>
    <name type="common">Barrel medic</name>
    <name type="synonym">Medicago tribuloides</name>
    <dbReference type="NCBI Taxonomy" id="3880"/>
    <lineage>
        <taxon>Eukaryota</taxon>
        <taxon>Viridiplantae</taxon>
        <taxon>Streptophyta</taxon>
        <taxon>Embryophyta</taxon>
        <taxon>Tracheophyta</taxon>
        <taxon>Spermatophyta</taxon>
        <taxon>Magnoliopsida</taxon>
        <taxon>eudicotyledons</taxon>
        <taxon>Gunneridae</taxon>
        <taxon>Pentapetalae</taxon>
        <taxon>rosids</taxon>
        <taxon>fabids</taxon>
        <taxon>Fabales</taxon>
        <taxon>Fabaceae</taxon>
        <taxon>Papilionoideae</taxon>
        <taxon>50 kb inversion clade</taxon>
        <taxon>NPAAA clade</taxon>
        <taxon>Hologalegina</taxon>
        <taxon>IRL clade</taxon>
        <taxon>Trifolieae</taxon>
        <taxon>Medicago</taxon>
    </lineage>
</organism>
<dbReference type="Gramene" id="rna2977">
    <property type="protein sequence ID" value="RHN79229.1"/>
    <property type="gene ID" value="gene2977"/>
</dbReference>
<dbReference type="InterPro" id="IPR036093">
    <property type="entry name" value="NAC_dom_sf"/>
</dbReference>
<accession>A0A072VJQ5</accession>
<reference evidence="11" key="4">
    <citation type="journal article" date="2018" name="Nat. Plants">
        <title>Whole-genome landscape of Medicago truncatula symbiotic genes.</title>
        <authorList>
            <person name="Pecrix Y."/>
            <person name="Staton S.E."/>
            <person name="Sallet E."/>
            <person name="Lelandais-Briere C."/>
            <person name="Moreau S."/>
            <person name="Carrere S."/>
            <person name="Blein T."/>
            <person name="Jardinaud M.F."/>
            <person name="Latrasse D."/>
            <person name="Zouine M."/>
            <person name="Zahm M."/>
            <person name="Kreplak J."/>
            <person name="Mayjonade B."/>
            <person name="Satge C."/>
            <person name="Perez M."/>
            <person name="Cauet S."/>
            <person name="Marande W."/>
            <person name="Chantry-Darmon C."/>
            <person name="Lopez-Roques C."/>
            <person name="Bouchez O."/>
            <person name="Berard A."/>
            <person name="Debelle F."/>
            <person name="Munos S."/>
            <person name="Bendahmane A."/>
            <person name="Berges H."/>
            <person name="Niebel A."/>
            <person name="Buitink J."/>
            <person name="Frugier F."/>
            <person name="Benhamed M."/>
            <person name="Crespi M."/>
            <person name="Gouzy J."/>
            <person name="Gamas P."/>
        </authorList>
    </citation>
    <scope>NUCLEOTIDE SEQUENCE [LARGE SCALE GENOMIC DNA]</scope>
    <source>
        <strain evidence="11">cv. Jemalong A17</strain>
    </source>
</reference>
<evidence type="ECO:0000256" key="2">
    <source>
        <dbReference type="ARBA" id="ARBA00023125"/>
    </source>
</evidence>
<name>A0A072VJQ5_MEDTR</name>
<dbReference type="Proteomes" id="UP000265566">
    <property type="component" value="Chromosome 1"/>
</dbReference>
<feature type="compositionally biased region" description="Acidic residues" evidence="5">
    <location>
        <begin position="248"/>
        <end position="279"/>
    </location>
</feature>
<evidence type="ECO:0000256" key="5">
    <source>
        <dbReference type="SAM" id="MobiDB-lite"/>
    </source>
</evidence>
<evidence type="ECO:0000313" key="10">
    <source>
        <dbReference type="Proteomes" id="UP000002051"/>
    </source>
</evidence>
<reference evidence="7 10" key="1">
    <citation type="journal article" date="2011" name="Nature">
        <title>The Medicago genome provides insight into the evolution of rhizobial symbioses.</title>
        <authorList>
            <person name="Young N.D."/>
            <person name="Debelle F."/>
            <person name="Oldroyd G.E."/>
            <person name="Geurts R."/>
            <person name="Cannon S.B."/>
            <person name="Udvardi M.K."/>
            <person name="Benedito V.A."/>
            <person name="Mayer K.F."/>
            <person name="Gouzy J."/>
            <person name="Schoof H."/>
            <person name="Van de Peer Y."/>
            <person name="Proost S."/>
            <person name="Cook D.R."/>
            <person name="Meyers B.C."/>
            <person name="Spannagl M."/>
            <person name="Cheung F."/>
            <person name="De Mita S."/>
            <person name="Krishnakumar V."/>
            <person name="Gundlach H."/>
            <person name="Zhou S."/>
            <person name="Mudge J."/>
            <person name="Bharti A.K."/>
            <person name="Murray J.D."/>
            <person name="Naoumkina M.A."/>
            <person name="Rosen B."/>
            <person name="Silverstein K.A."/>
            <person name="Tang H."/>
            <person name="Rombauts S."/>
            <person name="Zhao P.X."/>
            <person name="Zhou P."/>
            <person name="Barbe V."/>
            <person name="Bardou P."/>
            <person name="Bechner M."/>
            <person name="Bellec A."/>
            <person name="Berger A."/>
            <person name="Berges H."/>
            <person name="Bidwell S."/>
            <person name="Bisseling T."/>
            <person name="Choisne N."/>
            <person name="Couloux A."/>
            <person name="Denny R."/>
            <person name="Deshpande S."/>
            <person name="Dai X."/>
            <person name="Doyle J.J."/>
            <person name="Dudez A.M."/>
            <person name="Farmer A.D."/>
            <person name="Fouteau S."/>
            <person name="Franken C."/>
            <person name="Gibelin C."/>
            <person name="Gish J."/>
            <person name="Goldstein S."/>
            <person name="Gonzalez A.J."/>
            <person name="Green P.J."/>
            <person name="Hallab A."/>
            <person name="Hartog M."/>
            <person name="Hua A."/>
            <person name="Humphray S.J."/>
            <person name="Jeong D.H."/>
            <person name="Jing Y."/>
            <person name="Jocker A."/>
            <person name="Kenton S.M."/>
            <person name="Kim D.J."/>
            <person name="Klee K."/>
            <person name="Lai H."/>
            <person name="Lang C."/>
            <person name="Lin S."/>
            <person name="Macmil S.L."/>
            <person name="Magdelenat G."/>
            <person name="Matthews L."/>
            <person name="McCorrison J."/>
            <person name="Monaghan E.L."/>
            <person name="Mun J.H."/>
            <person name="Najar F.Z."/>
            <person name="Nicholson C."/>
            <person name="Noirot C."/>
            <person name="O'Bleness M."/>
            <person name="Paule C.R."/>
            <person name="Poulain J."/>
            <person name="Prion F."/>
            <person name="Qin B."/>
            <person name="Qu C."/>
            <person name="Retzel E.F."/>
            <person name="Riddle C."/>
            <person name="Sallet E."/>
            <person name="Samain S."/>
            <person name="Samson N."/>
            <person name="Sanders I."/>
            <person name="Saurat O."/>
            <person name="Scarpelli C."/>
            <person name="Schiex T."/>
            <person name="Segurens B."/>
            <person name="Severin A.J."/>
            <person name="Sherrier D.J."/>
            <person name="Shi R."/>
            <person name="Sims S."/>
            <person name="Singer S.R."/>
            <person name="Sinharoy S."/>
            <person name="Sterck L."/>
            <person name="Viollet A."/>
            <person name="Wang B.B."/>
            <person name="Wang K."/>
            <person name="Wang M."/>
            <person name="Wang X."/>
            <person name="Warfsmann J."/>
            <person name="Weissenbach J."/>
            <person name="White D.D."/>
            <person name="White J.D."/>
            <person name="Wiley G.B."/>
            <person name="Wincker P."/>
            <person name="Xing Y."/>
            <person name="Yang L."/>
            <person name="Yao Z."/>
            <person name="Ying F."/>
            <person name="Zhai J."/>
            <person name="Zhou L."/>
            <person name="Zuber A."/>
            <person name="Denarie J."/>
            <person name="Dixon R.A."/>
            <person name="May G.D."/>
            <person name="Schwartz D.C."/>
            <person name="Rogers J."/>
            <person name="Quetier F."/>
            <person name="Town C.D."/>
            <person name="Roe B.A."/>
        </authorList>
    </citation>
    <scope>NUCLEOTIDE SEQUENCE [LARGE SCALE GENOMIC DNA]</scope>
    <source>
        <strain evidence="7">A17</strain>
        <strain evidence="9 10">cv. Jemalong A17</strain>
    </source>
</reference>
<dbReference type="SUPFAM" id="SSF101941">
    <property type="entry name" value="NAC domain"/>
    <property type="match status" value="1"/>
</dbReference>
<keyword evidence="2" id="KW-0238">DNA-binding</keyword>
<keyword evidence="10" id="KW-1185">Reference proteome</keyword>
<dbReference type="HOGENOM" id="CLU_856240_0_0_1"/>
<dbReference type="GO" id="GO:0006355">
    <property type="term" value="P:regulation of DNA-templated transcription"/>
    <property type="evidence" value="ECO:0007669"/>
    <property type="project" value="InterPro"/>
</dbReference>
<evidence type="ECO:0000313" key="9">
    <source>
        <dbReference type="EnsemblPlants" id="KEH41673"/>
    </source>
</evidence>
<evidence type="ECO:0000256" key="3">
    <source>
        <dbReference type="ARBA" id="ARBA00023163"/>
    </source>
</evidence>
<gene>
    <name evidence="7" type="ordered locus">MTR_1g053575</name>
    <name evidence="8" type="ORF">MtrunA17_Chr1g0174911</name>
</gene>
<keyword evidence="1" id="KW-0805">Transcription regulation</keyword>
<keyword evidence="3" id="KW-0804">Transcription</keyword>
<reference evidence="7 10" key="2">
    <citation type="journal article" date="2014" name="BMC Genomics">
        <title>An improved genome release (version Mt4.0) for the model legume Medicago truncatula.</title>
        <authorList>
            <person name="Tang H."/>
            <person name="Krishnakumar V."/>
            <person name="Bidwell S."/>
            <person name="Rosen B."/>
            <person name="Chan A."/>
            <person name="Zhou S."/>
            <person name="Gentzbittel L."/>
            <person name="Childs K.L."/>
            <person name="Yandell M."/>
            <person name="Gundlach H."/>
            <person name="Mayer K.F."/>
            <person name="Schwartz D.C."/>
            <person name="Town C.D."/>
        </authorList>
    </citation>
    <scope>GENOME REANNOTATION</scope>
    <source>
        <strain evidence="7">A17</strain>
        <strain evidence="9 10">cv. Jemalong A17</strain>
    </source>
</reference>
<keyword evidence="4" id="KW-0539">Nucleus</keyword>
<dbReference type="GO" id="GO:0003677">
    <property type="term" value="F:DNA binding"/>
    <property type="evidence" value="ECO:0007669"/>
    <property type="project" value="UniProtKB-KW"/>
</dbReference>
<protein>
    <submittedName>
        <fullName evidence="7">NAC transcription factor-like protein</fullName>
    </submittedName>
    <submittedName>
        <fullName evidence="8">Putative transcription factor NAM family</fullName>
    </submittedName>
</protein>
<dbReference type="PANTHER" id="PTHR31719">
    <property type="entry name" value="NAC TRANSCRIPTION FACTOR 56"/>
    <property type="match status" value="1"/>
</dbReference>
<proteinExistence type="predicted"/>
<feature type="region of interest" description="Disordered" evidence="5">
    <location>
        <begin position="238"/>
        <end position="281"/>
    </location>
</feature>
<evidence type="ECO:0000313" key="11">
    <source>
        <dbReference type="Proteomes" id="UP000265566"/>
    </source>
</evidence>
<dbReference type="EMBL" id="PSQE01000001">
    <property type="protein sequence ID" value="RHN79229.1"/>
    <property type="molecule type" value="Genomic_DNA"/>
</dbReference>
<evidence type="ECO:0000259" key="6">
    <source>
        <dbReference type="PROSITE" id="PS51005"/>
    </source>
</evidence>
<dbReference type="PANTHER" id="PTHR31719:SF43">
    <property type="entry name" value="NAC TRANSCRIPTION FACTOR 56"/>
    <property type="match status" value="1"/>
</dbReference>
<dbReference type="Proteomes" id="UP000002051">
    <property type="component" value="Unassembled WGS sequence"/>
</dbReference>
<evidence type="ECO:0000313" key="8">
    <source>
        <dbReference type="EMBL" id="RHN79229.1"/>
    </source>
</evidence>
<dbReference type="AlphaFoldDB" id="A0A072VJQ5"/>
<evidence type="ECO:0000256" key="4">
    <source>
        <dbReference type="ARBA" id="ARBA00023242"/>
    </source>
</evidence>
<dbReference type="InterPro" id="IPR003441">
    <property type="entry name" value="NAC-dom"/>
</dbReference>
<sequence length="323" mass="37449">MALNSSSSKDFKFTLKDHELLRFLYNKIHNKSLPNYITILEYDLFGTLKNPWDIWEEFGASCSYCEKDLYFFTTTNSKVVRSIGIGAWEGEEDTGKIIVAKNKNQLIGVKKCFRFENSGTYHDGEWILHEYSLDKSLIRNSLANNYVLCRFRKNIVAQDKERKTIVPGHAETTISGNKNLLTKYIIYKEPRNESNGGHNSTNMVNTKSHYKEEEKDVRNIWPRETTILGLEAAKKFESIDQNPIAQPDNEDDDDGECIVDKEDDDECIEDKEEDDDDDGMTWPEIFAKELIEMNEGCLLEEEEVQMIPNKFHEELLLDNTNIK</sequence>
<dbReference type="EMBL" id="CM001217">
    <property type="protein sequence ID" value="KEH41673.1"/>
    <property type="molecule type" value="Genomic_DNA"/>
</dbReference>
<dbReference type="EnsemblPlants" id="KEH41673">
    <property type="protein sequence ID" value="KEH41673"/>
    <property type="gene ID" value="MTR_1g053575"/>
</dbReference>
<reference evidence="8" key="5">
    <citation type="journal article" date="2018" name="Nat. Plants">
        <title>Whole-genome landscape of Medicago truncatula symbiotic genes.</title>
        <authorList>
            <person name="Pecrix Y."/>
            <person name="Gamas P."/>
            <person name="Carrere S."/>
        </authorList>
    </citation>
    <scope>NUCLEOTIDE SEQUENCE</scope>
    <source>
        <tissue evidence="8">Leaves</tissue>
    </source>
</reference>